<name>A0ABD0YI99_9HEMI</name>
<dbReference type="Pfam" id="PF17906">
    <property type="entry name" value="HTH_48"/>
    <property type="match status" value="1"/>
</dbReference>
<evidence type="ECO:0000259" key="2">
    <source>
        <dbReference type="Pfam" id="PF17906"/>
    </source>
</evidence>
<dbReference type="EMBL" id="JBFDAA010000007">
    <property type="protein sequence ID" value="KAL1131026.1"/>
    <property type="molecule type" value="Genomic_DNA"/>
</dbReference>
<sequence length="276" mass="32110">MASKRRNMFYQNKEAGDDGNRDETTQSETTGFINEHYRHLMLIFLKKGKKAAETCGKICAVYGEDAVTERVCHKWFSRFRSGNFSVQDAPRSGRPTEINSDEEREMVDTNSRYTTRQIADILKITKSSVENHLHQVGYVSRLDVWVMITGDEKWIIYQNMVERKRSWGKRGDLPQSIPKAGLHPKKVTPSIWWDWRADVFHELLPTNRTINLDMYCDLLDKLNKGLFFTMAMPDRTLLGRRGRSYWSLAGQFCPTLHIHPTLHLQFSTCFGLSKIR</sequence>
<reference evidence="3 4" key="1">
    <citation type="submission" date="2024-07" db="EMBL/GenBank/DDBJ databases">
        <title>Chromosome-level genome assembly of the water stick insect Ranatra chinensis (Heteroptera: Nepidae).</title>
        <authorList>
            <person name="Liu X."/>
        </authorList>
    </citation>
    <scope>NUCLEOTIDE SEQUENCE [LARGE SCALE GENOMIC DNA]</scope>
    <source>
        <strain evidence="3">Cailab_2021Rc</strain>
        <tissue evidence="3">Muscle</tissue>
    </source>
</reference>
<keyword evidence="4" id="KW-1185">Reference proteome</keyword>
<dbReference type="Gene3D" id="3.30.420.10">
    <property type="entry name" value="Ribonuclease H-like superfamily/Ribonuclease H"/>
    <property type="match status" value="1"/>
</dbReference>
<gene>
    <name evidence="3" type="ORF">AAG570_012264</name>
</gene>
<feature type="region of interest" description="Disordered" evidence="1">
    <location>
        <begin position="1"/>
        <end position="26"/>
    </location>
</feature>
<dbReference type="AlphaFoldDB" id="A0ABD0YI99"/>
<protein>
    <recommendedName>
        <fullName evidence="2">Mos1 transposase HTH domain-containing protein</fullName>
    </recommendedName>
</protein>
<feature type="compositionally biased region" description="Basic and acidic residues" evidence="1">
    <location>
        <begin position="14"/>
        <end position="24"/>
    </location>
</feature>
<dbReference type="InterPro" id="IPR001888">
    <property type="entry name" value="Transposase_1"/>
</dbReference>
<dbReference type="Proteomes" id="UP001558652">
    <property type="component" value="Unassembled WGS sequence"/>
</dbReference>
<feature type="domain" description="Mos1 transposase HTH" evidence="2">
    <location>
        <begin position="35"/>
        <end position="83"/>
    </location>
</feature>
<dbReference type="InterPro" id="IPR036397">
    <property type="entry name" value="RNaseH_sf"/>
</dbReference>
<feature type="region of interest" description="Disordered" evidence="1">
    <location>
        <begin position="86"/>
        <end position="108"/>
    </location>
</feature>
<dbReference type="PANTHER" id="PTHR46060:SF2">
    <property type="entry name" value="HISTONE-LYSINE N-METHYLTRANSFERASE SETMAR"/>
    <property type="match status" value="1"/>
</dbReference>
<dbReference type="Pfam" id="PF01359">
    <property type="entry name" value="Transposase_1"/>
    <property type="match status" value="1"/>
</dbReference>
<comment type="caution">
    <text evidence="3">The sequence shown here is derived from an EMBL/GenBank/DDBJ whole genome shotgun (WGS) entry which is preliminary data.</text>
</comment>
<evidence type="ECO:0000313" key="4">
    <source>
        <dbReference type="Proteomes" id="UP001558652"/>
    </source>
</evidence>
<proteinExistence type="predicted"/>
<dbReference type="InterPro" id="IPR041426">
    <property type="entry name" value="Mos1_HTH"/>
</dbReference>
<organism evidence="3 4">
    <name type="scientific">Ranatra chinensis</name>
    <dbReference type="NCBI Taxonomy" id="642074"/>
    <lineage>
        <taxon>Eukaryota</taxon>
        <taxon>Metazoa</taxon>
        <taxon>Ecdysozoa</taxon>
        <taxon>Arthropoda</taxon>
        <taxon>Hexapoda</taxon>
        <taxon>Insecta</taxon>
        <taxon>Pterygota</taxon>
        <taxon>Neoptera</taxon>
        <taxon>Paraneoptera</taxon>
        <taxon>Hemiptera</taxon>
        <taxon>Heteroptera</taxon>
        <taxon>Panheteroptera</taxon>
        <taxon>Nepomorpha</taxon>
        <taxon>Nepidae</taxon>
        <taxon>Ranatrinae</taxon>
        <taxon>Ranatra</taxon>
    </lineage>
</organism>
<dbReference type="PANTHER" id="PTHR46060">
    <property type="entry name" value="MARINER MOS1 TRANSPOSASE-LIKE PROTEIN"/>
    <property type="match status" value="1"/>
</dbReference>
<dbReference type="InterPro" id="IPR052709">
    <property type="entry name" value="Transposase-MT_Hybrid"/>
</dbReference>
<accession>A0ABD0YI99</accession>
<dbReference type="Gene3D" id="1.10.10.1450">
    <property type="match status" value="1"/>
</dbReference>
<evidence type="ECO:0000313" key="3">
    <source>
        <dbReference type="EMBL" id="KAL1131026.1"/>
    </source>
</evidence>
<evidence type="ECO:0000256" key="1">
    <source>
        <dbReference type="SAM" id="MobiDB-lite"/>
    </source>
</evidence>